<keyword evidence="3" id="KW-1185">Reference proteome</keyword>
<feature type="region of interest" description="Disordered" evidence="1">
    <location>
        <begin position="1"/>
        <end position="152"/>
    </location>
</feature>
<dbReference type="AlphaFoldDB" id="A0A6G1I7R9"/>
<feature type="region of interest" description="Disordered" evidence="1">
    <location>
        <begin position="184"/>
        <end position="238"/>
    </location>
</feature>
<dbReference type="EMBL" id="ML996688">
    <property type="protein sequence ID" value="KAF2404353.1"/>
    <property type="molecule type" value="Genomic_DNA"/>
</dbReference>
<feature type="compositionally biased region" description="Pro residues" evidence="1">
    <location>
        <begin position="61"/>
        <end position="71"/>
    </location>
</feature>
<accession>A0A6G1I7R9</accession>
<dbReference type="Proteomes" id="UP000799640">
    <property type="component" value="Unassembled WGS sequence"/>
</dbReference>
<sequence length="238" mass="25903">MSRWHQGVGNDGRYTDVESNTTVSATNTNSDVPPSVPPFVNSPTSKAPPSAHPSLTGPSSPDKPPSPPVPHCPYASPQEPRKPITEFHSHPSGRPPTREGSSSPPSQHNQEAEARELKALSIERNQPPILSQGHDKVPTPSGSPSPTSRTWYLASLPQGQGKCGRGTRSCPSACFRCQLRKTVYPQSEGLGKGRPSTPFLRPGSPPRNRHGRRKSRYESFESCHDQTPQYASRRPEHA</sequence>
<name>A0A6G1I7R9_9PEZI</name>
<organism evidence="2 3">
    <name type="scientific">Trichodelitschia bisporula</name>
    <dbReference type="NCBI Taxonomy" id="703511"/>
    <lineage>
        <taxon>Eukaryota</taxon>
        <taxon>Fungi</taxon>
        <taxon>Dikarya</taxon>
        <taxon>Ascomycota</taxon>
        <taxon>Pezizomycotina</taxon>
        <taxon>Dothideomycetes</taxon>
        <taxon>Dothideomycetes incertae sedis</taxon>
        <taxon>Phaeotrichales</taxon>
        <taxon>Phaeotrichaceae</taxon>
        <taxon>Trichodelitschia</taxon>
    </lineage>
</organism>
<gene>
    <name evidence="2" type="ORF">EJ06DRAFT_518775</name>
</gene>
<evidence type="ECO:0000256" key="1">
    <source>
        <dbReference type="SAM" id="MobiDB-lite"/>
    </source>
</evidence>
<feature type="compositionally biased region" description="Basic and acidic residues" evidence="1">
    <location>
        <begin position="79"/>
        <end position="89"/>
    </location>
</feature>
<feature type="compositionally biased region" description="Low complexity" evidence="1">
    <location>
        <begin position="138"/>
        <end position="148"/>
    </location>
</feature>
<feature type="compositionally biased region" description="Low complexity" evidence="1">
    <location>
        <begin position="19"/>
        <end position="43"/>
    </location>
</feature>
<protein>
    <submittedName>
        <fullName evidence="2">Uncharacterized protein</fullName>
    </submittedName>
</protein>
<proteinExistence type="predicted"/>
<evidence type="ECO:0000313" key="3">
    <source>
        <dbReference type="Proteomes" id="UP000799640"/>
    </source>
</evidence>
<evidence type="ECO:0000313" key="2">
    <source>
        <dbReference type="EMBL" id="KAF2404353.1"/>
    </source>
</evidence>
<feature type="compositionally biased region" description="Polar residues" evidence="1">
    <location>
        <begin position="99"/>
        <end position="109"/>
    </location>
</feature>
<reference evidence="2" key="1">
    <citation type="journal article" date="2020" name="Stud. Mycol.">
        <title>101 Dothideomycetes genomes: a test case for predicting lifestyles and emergence of pathogens.</title>
        <authorList>
            <person name="Haridas S."/>
            <person name="Albert R."/>
            <person name="Binder M."/>
            <person name="Bloem J."/>
            <person name="Labutti K."/>
            <person name="Salamov A."/>
            <person name="Andreopoulos B."/>
            <person name="Baker S."/>
            <person name="Barry K."/>
            <person name="Bills G."/>
            <person name="Bluhm B."/>
            <person name="Cannon C."/>
            <person name="Castanera R."/>
            <person name="Culley D."/>
            <person name="Daum C."/>
            <person name="Ezra D."/>
            <person name="Gonzalez J."/>
            <person name="Henrissat B."/>
            <person name="Kuo A."/>
            <person name="Liang C."/>
            <person name="Lipzen A."/>
            <person name="Lutzoni F."/>
            <person name="Magnuson J."/>
            <person name="Mondo S."/>
            <person name="Nolan M."/>
            <person name="Ohm R."/>
            <person name="Pangilinan J."/>
            <person name="Park H.-J."/>
            <person name="Ramirez L."/>
            <person name="Alfaro M."/>
            <person name="Sun H."/>
            <person name="Tritt A."/>
            <person name="Yoshinaga Y."/>
            <person name="Zwiers L.-H."/>
            <person name="Turgeon B."/>
            <person name="Goodwin S."/>
            <person name="Spatafora J."/>
            <person name="Crous P."/>
            <person name="Grigoriev I."/>
        </authorList>
    </citation>
    <scope>NUCLEOTIDE SEQUENCE</scope>
    <source>
        <strain evidence="2">CBS 262.69</strain>
    </source>
</reference>